<comment type="caution">
    <text evidence="3">The sequence shown here is derived from an EMBL/GenBank/DDBJ whole genome shotgun (WGS) entry which is preliminary data.</text>
</comment>
<keyword evidence="2" id="KW-0732">Signal</keyword>
<reference evidence="3 4" key="1">
    <citation type="submission" date="2019-01" db="EMBL/GenBank/DDBJ databases">
        <title>Zoogloea oleivorans genome sequencing and assembly.</title>
        <authorList>
            <person name="Tancsics A."/>
            <person name="Farkas M."/>
            <person name="Kriszt B."/>
            <person name="Maroti G."/>
            <person name="Horvath B."/>
        </authorList>
    </citation>
    <scope>NUCLEOTIDE SEQUENCE [LARGE SCALE GENOMIC DNA]</scope>
    <source>
        <strain evidence="3 4">Buc</strain>
    </source>
</reference>
<feature type="region of interest" description="Disordered" evidence="1">
    <location>
        <begin position="23"/>
        <end position="46"/>
    </location>
</feature>
<sequence length="112" mass="12575">MPRVPYFAALLLALTASAWAQQAPKLEPLPEPPPPPPGMELDQAQEPQVTIIKKGEDTVEEYRVNGQLYMVKVTPPGGIPYYLFDDVGNGDFTRRDAQDTGLRVPKWIIKKW</sequence>
<dbReference type="Pfam" id="PF11191">
    <property type="entry name" value="DUF2782"/>
    <property type="match status" value="1"/>
</dbReference>
<feature type="signal peptide" evidence="2">
    <location>
        <begin position="1"/>
        <end position="20"/>
    </location>
</feature>
<evidence type="ECO:0000313" key="4">
    <source>
        <dbReference type="Proteomes" id="UP000389128"/>
    </source>
</evidence>
<feature type="compositionally biased region" description="Pro residues" evidence="1">
    <location>
        <begin position="27"/>
        <end position="38"/>
    </location>
</feature>
<dbReference type="RefSeq" id="WP_148579831.1">
    <property type="nucleotide sequence ID" value="NZ_SDKK01000013.1"/>
</dbReference>
<dbReference type="EMBL" id="SDKK01000013">
    <property type="protein sequence ID" value="TYC55264.1"/>
    <property type="molecule type" value="Genomic_DNA"/>
</dbReference>
<dbReference type="OrthoDB" id="5296182at2"/>
<dbReference type="Gene3D" id="2.20.130.30">
    <property type="entry name" value="Protein of unknown function DUF2782"/>
    <property type="match status" value="1"/>
</dbReference>
<proteinExistence type="predicted"/>
<gene>
    <name evidence="3" type="ORF">ETQ85_14710</name>
</gene>
<keyword evidence="4" id="KW-1185">Reference proteome</keyword>
<feature type="chain" id="PRO_5025657882" evidence="2">
    <location>
        <begin position="21"/>
        <end position="112"/>
    </location>
</feature>
<organism evidence="3 4">
    <name type="scientific">Zoogloea oleivorans</name>
    <dbReference type="NCBI Taxonomy" id="1552750"/>
    <lineage>
        <taxon>Bacteria</taxon>
        <taxon>Pseudomonadati</taxon>
        <taxon>Pseudomonadota</taxon>
        <taxon>Betaproteobacteria</taxon>
        <taxon>Rhodocyclales</taxon>
        <taxon>Zoogloeaceae</taxon>
        <taxon>Zoogloea</taxon>
    </lineage>
</organism>
<dbReference type="Proteomes" id="UP000389128">
    <property type="component" value="Unassembled WGS sequence"/>
</dbReference>
<evidence type="ECO:0000313" key="3">
    <source>
        <dbReference type="EMBL" id="TYC55264.1"/>
    </source>
</evidence>
<protein>
    <submittedName>
        <fullName evidence="3">DUF2782 domain-containing protein</fullName>
    </submittedName>
</protein>
<evidence type="ECO:0000256" key="1">
    <source>
        <dbReference type="SAM" id="MobiDB-lite"/>
    </source>
</evidence>
<dbReference type="AlphaFoldDB" id="A0A6C2CM37"/>
<name>A0A6C2CM37_9RHOO</name>
<dbReference type="InterPro" id="IPR021357">
    <property type="entry name" value="DUF2782"/>
</dbReference>
<accession>A0A6C2CM37</accession>
<evidence type="ECO:0000256" key="2">
    <source>
        <dbReference type="SAM" id="SignalP"/>
    </source>
</evidence>